<evidence type="ECO:0000313" key="14">
    <source>
        <dbReference type="Proteomes" id="UP000636755"/>
    </source>
</evidence>
<keyword evidence="4 9" id="KW-0521">NADP</keyword>
<dbReference type="PIRSF" id="PIRSF000161">
    <property type="entry name" value="DHPR"/>
    <property type="match status" value="1"/>
</dbReference>
<dbReference type="Pfam" id="PF05173">
    <property type="entry name" value="DapB_C"/>
    <property type="match status" value="1"/>
</dbReference>
<evidence type="ECO:0000259" key="11">
    <source>
        <dbReference type="Pfam" id="PF01113"/>
    </source>
</evidence>
<gene>
    <name evidence="9" type="primary">dapB</name>
    <name evidence="13" type="ORF">H8R91_04810</name>
</gene>
<feature type="binding site" evidence="9">
    <location>
        <begin position="85"/>
        <end position="87"/>
    </location>
    <ligand>
        <name>NAD(+)</name>
        <dbReference type="ChEBI" id="CHEBI:57540"/>
    </ligand>
</feature>
<evidence type="ECO:0000256" key="6">
    <source>
        <dbReference type="ARBA" id="ARBA00023002"/>
    </source>
</evidence>
<evidence type="ECO:0000256" key="5">
    <source>
        <dbReference type="ARBA" id="ARBA00022915"/>
    </source>
</evidence>
<dbReference type="GO" id="GO:0008839">
    <property type="term" value="F:4-hydroxy-tetrahydrodipicolinate reductase"/>
    <property type="evidence" value="ECO:0007669"/>
    <property type="project" value="UniProtKB-EC"/>
</dbReference>
<dbReference type="InterPro" id="IPR000846">
    <property type="entry name" value="DapB_N"/>
</dbReference>
<dbReference type="Proteomes" id="UP000636755">
    <property type="component" value="Unassembled WGS sequence"/>
</dbReference>
<feature type="binding site" evidence="9">
    <location>
        <begin position="153"/>
        <end position="154"/>
    </location>
    <ligand>
        <name>(S)-2,3,4,5-tetrahydrodipicolinate</name>
        <dbReference type="ChEBI" id="CHEBI:16845"/>
    </ligand>
</feature>
<comment type="subcellular location">
    <subcellularLocation>
        <location evidence="9">Cytoplasm</location>
    </subcellularLocation>
</comment>
<protein>
    <recommendedName>
        <fullName evidence="9 10">4-hydroxy-tetrahydrodipicolinate reductase</fullName>
        <shortName evidence="9">HTPA reductase</shortName>
        <ecNumber evidence="9 10">1.17.1.8</ecNumber>
    </recommendedName>
</protein>
<organism evidence="13 14">
    <name type="scientific">Ruminococcus intestinalis</name>
    <dbReference type="NCBI Taxonomy" id="2763066"/>
    <lineage>
        <taxon>Bacteria</taxon>
        <taxon>Bacillati</taxon>
        <taxon>Bacillota</taxon>
        <taxon>Clostridia</taxon>
        <taxon>Eubacteriales</taxon>
        <taxon>Oscillospiraceae</taxon>
        <taxon>Ruminococcus</taxon>
    </lineage>
</organism>
<keyword evidence="6 9" id="KW-0560">Oxidoreductase</keyword>
<keyword evidence="2 9" id="KW-0963">Cytoplasm</keyword>
<dbReference type="Gene3D" id="3.30.360.10">
    <property type="entry name" value="Dihydrodipicolinate Reductase, domain 2"/>
    <property type="match status" value="1"/>
</dbReference>
<feature type="binding site" evidence="9">
    <location>
        <position position="47"/>
    </location>
    <ligand>
        <name>NAD(+)</name>
        <dbReference type="ChEBI" id="CHEBI:57540"/>
    </ligand>
</feature>
<evidence type="ECO:0000313" key="13">
    <source>
        <dbReference type="EMBL" id="MBC5727846.1"/>
    </source>
</evidence>
<feature type="active site" description="Proton donor" evidence="9">
    <location>
        <position position="147"/>
    </location>
</feature>
<dbReference type="Gene3D" id="3.40.50.720">
    <property type="entry name" value="NAD(P)-binding Rossmann-like Domain"/>
    <property type="match status" value="1"/>
</dbReference>
<feature type="binding site" evidence="9">
    <location>
        <begin position="8"/>
        <end position="13"/>
    </location>
    <ligand>
        <name>NAD(+)</name>
        <dbReference type="ChEBI" id="CHEBI:57540"/>
    </ligand>
</feature>
<keyword evidence="5 9" id="KW-0220">Diaminopimelate biosynthesis</keyword>
<dbReference type="PANTHER" id="PTHR20836:SF7">
    <property type="entry name" value="4-HYDROXY-TETRAHYDRODIPICOLINATE REDUCTASE"/>
    <property type="match status" value="1"/>
</dbReference>
<evidence type="ECO:0000256" key="4">
    <source>
        <dbReference type="ARBA" id="ARBA00022857"/>
    </source>
</evidence>
<proteinExistence type="inferred from homology"/>
<comment type="caution">
    <text evidence="13">The sequence shown here is derived from an EMBL/GenBank/DDBJ whole genome shotgun (WGS) entry which is preliminary data.</text>
</comment>
<evidence type="ECO:0000256" key="9">
    <source>
        <dbReference type="HAMAP-Rule" id="MF_00102"/>
    </source>
</evidence>
<comment type="pathway">
    <text evidence="9">Amino-acid biosynthesis; L-lysine biosynthesis via DAP pathway; (S)-tetrahydrodipicolinate from L-aspartate: step 4/4.</text>
</comment>
<dbReference type="Pfam" id="PF01113">
    <property type="entry name" value="DapB_N"/>
    <property type="match status" value="1"/>
</dbReference>
<comment type="similarity">
    <text evidence="1 9">Belongs to the DapB family.</text>
</comment>
<dbReference type="EMBL" id="JACOPS010000002">
    <property type="protein sequence ID" value="MBC5727846.1"/>
    <property type="molecule type" value="Genomic_DNA"/>
</dbReference>
<dbReference type="CDD" id="cd02274">
    <property type="entry name" value="DHDPR_N"/>
    <property type="match status" value="1"/>
</dbReference>
<comment type="subunit">
    <text evidence="9">Homotetramer.</text>
</comment>
<dbReference type="EC" id="1.17.1.8" evidence="9 10"/>
<feature type="domain" description="Dihydrodipicolinate reductase C-terminal" evidence="12">
    <location>
        <begin position="115"/>
        <end position="250"/>
    </location>
</feature>
<evidence type="ECO:0000256" key="3">
    <source>
        <dbReference type="ARBA" id="ARBA00022605"/>
    </source>
</evidence>
<keyword evidence="3 9" id="KW-0028">Amino-acid biosynthesis</keyword>
<dbReference type="SUPFAM" id="SSF55347">
    <property type="entry name" value="Glyceraldehyde-3-phosphate dehydrogenase-like, C-terminal domain"/>
    <property type="match status" value="1"/>
</dbReference>
<feature type="domain" description="Dihydrodipicolinate reductase N-terminal" evidence="11">
    <location>
        <begin position="2"/>
        <end position="112"/>
    </location>
</feature>
<dbReference type="InterPro" id="IPR022663">
    <property type="entry name" value="DapB_C"/>
</dbReference>
<comment type="catalytic activity">
    <reaction evidence="9">
        <text>(S)-2,3,4,5-tetrahydrodipicolinate + NADP(+) + H2O = (2S,4S)-4-hydroxy-2,3,4,5-tetrahydrodipicolinate + NADPH + H(+)</text>
        <dbReference type="Rhea" id="RHEA:35331"/>
        <dbReference type="ChEBI" id="CHEBI:15377"/>
        <dbReference type="ChEBI" id="CHEBI:15378"/>
        <dbReference type="ChEBI" id="CHEBI:16845"/>
        <dbReference type="ChEBI" id="CHEBI:57783"/>
        <dbReference type="ChEBI" id="CHEBI:58349"/>
        <dbReference type="ChEBI" id="CHEBI:67139"/>
        <dbReference type="EC" id="1.17.1.8"/>
    </reaction>
</comment>
<sequence>MVNIALVGCNGKMGKAVTSAVQSRNDCEIVFGADPFGTPAYDYPVFESLAVSDKKADVIIDFSNPASLDDILAYALEKKIPCVLCTTGYSPEQVEKIKKASESVAVFYSGNMSLGINLLIELSKEAAKILGAADFDIEIVEKHHNQKIDAPSGTALMIADGISDTLAEEPQYVYDRHSYRKKRSKNEIGIHSVRGGTIVGEHEVIFAGHDEVVTISHQAQSKEVFAVGAVNAAVYLADQNAGMYNMGNLLAAKLG</sequence>
<dbReference type="SUPFAM" id="SSF51735">
    <property type="entry name" value="NAD(P)-binding Rossmann-fold domains"/>
    <property type="match status" value="1"/>
</dbReference>
<comment type="catalytic activity">
    <reaction evidence="9">
        <text>(S)-2,3,4,5-tetrahydrodipicolinate + NAD(+) + H2O = (2S,4S)-4-hydroxy-2,3,4,5-tetrahydrodipicolinate + NADH + H(+)</text>
        <dbReference type="Rhea" id="RHEA:35323"/>
        <dbReference type="ChEBI" id="CHEBI:15377"/>
        <dbReference type="ChEBI" id="CHEBI:15378"/>
        <dbReference type="ChEBI" id="CHEBI:16845"/>
        <dbReference type="ChEBI" id="CHEBI:57540"/>
        <dbReference type="ChEBI" id="CHEBI:57945"/>
        <dbReference type="ChEBI" id="CHEBI:67139"/>
        <dbReference type="EC" id="1.17.1.8"/>
    </reaction>
</comment>
<feature type="active site" description="Proton donor/acceptor" evidence="9">
    <location>
        <position position="143"/>
    </location>
</feature>
<dbReference type="PANTHER" id="PTHR20836">
    <property type="entry name" value="DIHYDRODIPICOLINATE REDUCTASE"/>
    <property type="match status" value="1"/>
</dbReference>
<evidence type="ECO:0000256" key="10">
    <source>
        <dbReference type="NCBIfam" id="TIGR00036"/>
    </source>
</evidence>
<feature type="binding site" evidence="9">
    <location>
        <position position="144"/>
    </location>
    <ligand>
        <name>(S)-2,3,4,5-tetrahydrodipicolinate</name>
        <dbReference type="ChEBI" id="CHEBI:16845"/>
    </ligand>
</feature>
<dbReference type="InterPro" id="IPR036291">
    <property type="entry name" value="NAD(P)-bd_dom_sf"/>
</dbReference>
<evidence type="ECO:0000256" key="2">
    <source>
        <dbReference type="ARBA" id="ARBA00022490"/>
    </source>
</evidence>
<dbReference type="InterPro" id="IPR023940">
    <property type="entry name" value="DHDPR_bac"/>
</dbReference>
<evidence type="ECO:0000256" key="1">
    <source>
        <dbReference type="ARBA" id="ARBA00006642"/>
    </source>
</evidence>
<comment type="caution">
    <text evidence="9">Was originally thought to be a dihydrodipicolinate reductase (DHDPR), catalyzing the conversion of dihydrodipicolinate to tetrahydrodipicolinate. However, it was shown in E.coli that the substrate of the enzymatic reaction is not dihydrodipicolinate (DHDP) but in fact (2S,4S)-4-hydroxy-2,3,4,5-tetrahydrodipicolinic acid (HTPA), the product released by the DapA-catalyzed reaction.</text>
</comment>
<accession>A0ABR7HK32</accession>
<reference evidence="13 14" key="1">
    <citation type="submission" date="2020-08" db="EMBL/GenBank/DDBJ databases">
        <title>Genome public.</title>
        <authorList>
            <person name="Liu C."/>
            <person name="Sun Q."/>
        </authorList>
    </citation>
    <scope>NUCLEOTIDE SEQUENCE [LARGE SCALE GENOMIC DNA]</scope>
    <source>
        <strain evidence="13 14">NSJ-71</strain>
    </source>
</reference>
<evidence type="ECO:0000256" key="7">
    <source>
        <dbReference type="ARBA" id="ARBA00023027"/>
    </source>
</evidence>
<dbReference type="InterPro" id="IPR022664">
    <property type="entry name" value="DapB_N_CS"/>
</dbReference>
<dbReference type="PROSITE" id="PS01298">
    <property type="entry name" value="DAPB"/>
    <property type="match status" value="1"/>
</dbReference>
<keyword evidence="8 9" id="KW-0457">Lysine biosynthesis</keyword>
<name>A0ABR7HK32_9FIRM</name>
<keyword evidence="7 9" id="KW-0520">NAD</keyword>
<dbReference type="RefSeq" id="WP_186935102.1">
    <property type="nucleotide sequence ID" value="NZ_JACOPS010000002.1"/>
</dbReference>
<evidence type="ECO:0000259" key="12">
    <source>
        <dbReference type="Pfam" id="PF05173"/>
    </source>
</evidence>
<dbReference type="NCBIfam" id="TIGR00036">
    <property type="entry name" value="dapB"/>
    <property type="match status" value="1"/>
</dbReference>
<feature type="binding site" evidence="9">
    <location>
        <begin position="109"/>
        <end position="112"/>
    </location>
    <ligand>
        <name>NAD(+)</name>
        <dbReference type="ChEBI" id="CHEBI:57540"/>
    </ligand>
</feature>
<keyword evidence="14" id="KW-1185">Reference proteome</keyword>
<comment type="function">
    <text evidence="9">Catalyzes the conversion of 4-hydroxy-tetrahydrodipicolinate (HTPA) to tetrahydrodipicolinate.</text>
</comment>
<evidence type="ECO:0000256" key="8">
    <source>
        <dbReference type="ARBA" id="ARBA00023154"/>
    </source>
</evidence>
<comment type="caution">
    <text evidence="9">Lacks conserved residue(s) required for the propagation of feature annotation.</text>
</comment>
<dbReference type="HAMAP" id="MF_00102">
    <property type="entry name" value="DapB"/>
    <property type="match status" value="1"/>
</dbReference>